<dbReference type="AlphaFoldDB" id="A0A2S9YR50"/>
<proteinExistence type="predicted"/>
<dbReference type="Proteomes" id="UP000238823">
    <property type="component" value="Unassembled WGS sequence"/>
</dbReference>
<gene>
    <name evidence="1" type="ORF">ENSA7_25650</name>
</gene>
<evidence type="ECO:0000313" key="2">
    <source>
        <dbReference type="Proteomes" id="UP000238823"/>
    </source>
</evidence>
<dbReference type="OrthoDB" id="9828152at2"/>
<reference evidence="1 2" key="1">
    <citation type="submission" date="2018-03" db="EMBL/GenBank/DDBJ databases">
        <title>Draft Genome Sequences of the Obligatory Marine Myxobacteria Enhygromyxa salina SWB007.</title>
        <authorList>
            <person name="Poehlein A."/>
            <person name="Moghaddam J.A."/>
            <person name="Harms H."/>
            <person name="Alanjari M."/>
            <person name="Koenig G.M."/>
            <person name="Daniel R."/>
            <person name="Schaeberle T.F."/>
        </authorList>
    </citation>
    <scope>NUCLEOTIDE SEQUENCE [LARGE SCALE GENOMIC DNA]</scope>
    <source>
        <strain evidence="1 2">SWB007</strain>
    </source>
</reference>
<dbReference type="EMBL" id="PVNL01000051">
    <property type="protein sequence ID" value="PRQ07575.1"/>
    <property type="molecule type" value="Genomic_DNA"/>
</dbReference>
<sequence>MERHPRRTEDLVIPAALAQLLGSVRAACGVATPAELDVDRVRDVEAAMGTRLPEPILALLAADLEFLRDGLRMDLGEINGHSAQARESRARGDLVVFGAEPGGHVFHGFLIGAPDDRVAVFNTHGRSLQSFDVTTWLSDRVDQAGVEPAEAPPLQARLVRAAPKLPEGRRARHHKWGVGRVMTEEGTGPTRKVKIVFPEVGVKAVVARFLEFLDDVD</sequence>
<dbReference type="RefSeq" id="WP_106089587.1">
    <property type="nucleotide sequence ID" value="NZ_PVNL01000051.1"/>
</dbReference>
<accession>A0A2S9YR50</accession>
<dbReference type="Pfam" id="PF21196">
    <property type="entry name" value="PcrA_UvrD_tudor"/>
    <property type="match status" value="1"/>
</dbReference>
<organism evidence="1 2">
    <name type="scientific">Enhygromyxa salina</name>
    <dbReference type="NCBI Taxonomy" id="215803"/>
    <lineage>
        <taxon>Bacteria</taxon>
        <taxon>Pseudomonadati</taxon>
        <taxon>Myxococcota</taxon>
        <taxon>Polyangia</taxon>
        <taxon>Nannocystales</taxon>
        <taxon>Nannocystaceae</taxon>
        <taxon>Enhygromyxa</taxon>
    </lineage>
</organism>
<comment type="caution">
    <text evidence="1">The sequence shown here is derived from an EMBL/GenBank/DDBJ whole genome shotgun (WGS) entry which is preliminary data.</text>
</comment>
<evidence type="ECO:0000313" key="1">
    <source>
        <dbReference type="EMBL" id="PRQ07575.1"/>
    </source>
</evidence>
<protein>
    <submittedName>
        <fullName evidence="1">Uncharacterized protein</fullName>
    </submittedName>
</protein>
<name>A0A2S9YR50_9BACT</name>